<proteinExistence type="predicted"/>
<keyword evidence="3" id="KW-1185">Reference proteome</keyword>
<dbReference type="Proteomes" id="UP000617743">
    <property type="component" value="Unassembled WGS sequence"/>
</dbReference>
<evidence type="ECO:0000256" key="1">
    <source>
        <dbReference type="SAM" id="MobiDB-lite"/>
    </source>
</evidence>
<name>A0ABQ2X643_9ACTN</name>
<gene>
    <name evidence="2" type="ORF">GCM10010383_33880</name>
</gene>
<dbReference type="EMBL" id="BMWC01000004">
    <property type="protein sequence ID" value="GGX01057.1"/>
    <property type="molecule type" value="Genomic_DNA"/>
</dbReference>
<evidence type="ECO:0000313" key="3">
    <source>
        <dbReference type="Proteomes" id="UP000617743"/>
    </source>
</evidence>
<accession>A0ABQ2X643</accession>
<sequence>MAATKPPRAMPAAPATVASLAPRGPPAGAETTGRAGRHPPGADHTGQPRQGPRGGPQPPEVEVVGRDGPGRGRRGRHEACEQGGHSGGKQTANRHHVVLAYESGPVAPRGS</sequence>
<reference evidence="3" key="1">
    <citation type="journal article" date="2019" name="Int. J. Syst. Evol. Microbiol.">
        <title>The Global Catalogue of Microorganisms (GCM) 10K type strain sequencing project: providing services to taxonomists for standard genome sequencing and annotation.</title>
        <authorList>
            <consortium name="The Broad Institute Genomics Platform"/>
            <consortium name="The Broad Institute Genome Sequencing Center for Infectious Disease"/>
            <person name="Wu L."/>
            <person name="Ma J."/>
        </authorList>
    </citation>
    <scope>NUCLEOTIDE SEQUENCE [LARGE SCALE GENOMIC DNA]</scope>
    <source>
        <strain evidence="3">JCM 4866</strain>
    </source>
</reference>
<comment type="caution">
    <text evidence="2">The sequence shown here is derived from an EMBL/GenBank/DDBJ whole genome shotgun (WGS) entry which is preliminary data.</text>
</comment>
<organism evidence="2 3">
    <name type="scientific">Streptomyces lomondensis</name>
    <dbReference type="NCBI Taxonomy" id="68229"/>
    <lineage>
        <taxon>Bacteria</taxon>
        <taxon>Bacillati</taxon>
        <taxon>Actinomycetota</taxon>
        <taxon>Actinomycetes</taxon>
        <taxon>Kitasatosporales</taxon>
        <taxon>Streptomycetaceae</taxon>
        <taxon>Streptomyces</taxon>
    </lineage>
</organism>
<feature type="region of interest" description="Disordered" evidence="1">
    <location>
        <begin position="1"/>
        <end position="111"/>
    </location>
</feature>
<protein>
    <submittedName>
        <fullName evidence="2">Uncharacterized protein</fullName>
    </submittedName>
</protein>
<evidence type="ECO:0000313" key="2">
    <source>
        <dbReference type="EMBL" id="GGX01057.1"/>
    </source>
</evidence>